<name>A0ABS6XU27_9FLAO</name>
<keyword evidence="3" id="KW-1185">Reference proteome</keyword>
<keyword evidence="1" id="KW-0732">Signal</keyword>
<dbReference type="EMBL" id="JAHWYN010000005">
    <property type="protein sequence ID" value="MBW4360185.1"/>
    <property type="molecule type" value="Genomic_DNA"/>
</dbReference>
<accession>A0ABS6XU27</accession>
<sequence length="289" mass="30446">MNIKIVLNRCIYLMLAIITLSSLGSCQSEDIVDNGLSDENIDPAFTIQPVDGSANRFTLVAQTKDALGSKWDLGDGAGMYIGKMTESIFLPDVGTYVITHGAIGRGGIVNTTTQNIVIATPDPVAGNLLKGGKLADAADWEQWTIANPASNASLVFANGYALLTASGWAGQGMYQAVNVIAGKKYMIDMVTSSTTGCSNTWFEVYCGYSVPVPGTDYSEGGKLRALSTWDGCATAPFSGKISVVGCKPENNLGIFTATKTGVAYLVIRGGGEDMKAGIKIQNIEMRPSL</sequence>
<dbReference type="RefSeq" id="WP_219316701.1">
    <property type="nucleotide sequence ID" value="NZ_JAHWYN010000005.1"/>
</dbReference>
<evidence type="ECO:0008006" key="4">
    <source>
        <dbReference type="Google" id="ProtNLM"/>
    </source>
</evidence>
<feature type="chain" id="PRO_5045206724" description="PKD domain-containing protein" evidence="1">
    <location>
        <begin position="25"/>
        <end position="289"/>
    </location>
</feature>
<proteinExistence type="predicted"/>
<dbReference type="Proteomes" id="UP000812031">
    <property type="component" value="Unassembled WGS sequence"/>
</dbReference>
<feature type="signal peptide" evidence="1">
    <location>
        <begin position="1"/>
        <end position="24"/>
    </location>
</feature>
<protein>
    <recommendedName>
        <fullName evidence="4">PKD domain-containing protein</fullName>
    </recommendedName>
</protein>
<evidence type="ECO:0000256" key="1">
    <source>
        <dbReference type="SAM" id="SignalP"/>
    </source>
</evidence>
<organism evidence="2 3">
    <name type="scientific">Flavobacterium taihuense</name>
    <dbReference type="NCBI Taxonomy" id="2857508"/>
    <lineage>
        <taxon>Bacteria</taxon>
        <taxon>Pseudomonadati</taxon>
        <taxon>Bacteroidota</taxon>
        <taxon>Flavobacteriia</taxon>
        <taxon>Flavobacteriales</taxon>
        <taxon>Flavobacteriaceae</taxon>
        <taxon>Flavobacterium</taxon>
    </lineage>
</organism>
<dbReference type="PROSITE" id="PS51257">
    <property type="entry name" value="PROKAR_LIPOPROTEIN"/>
    <property type="match status" value="1"/>
</dbReference>
<evidence type="ECO:0000313" key="2">
    <source>
        <dbReference type="EMBL" id="MBW4360185.1"/>
    </source>
</evidence>
<comment type="caution">
    <text evidence="2">The sequence shown here is derived from an EMBL/GenBank/DDBJ whole genome shotgun (WGS) entry which is preliminary data.</text>
</comment>
<reference evidence="2 3" key="1">
    <citation type="submission" date="2021-07" db="EMBL/GenBank/DDBJ databases">
        <title>Flavobacterium sp. nov. isolated from sediment on the Taihu Lake.</title>
        <authorList>
            <person name="Qu J.-H."/>
        </authorList>
    </citation>
    <scope>NUCLEOTIDE SEQUENCE [LARGE SCALE GENOMIC DNA]</scope>
    <source>
        <strain evidence="2 3">NAS39</strain>
    </source>
</reference>
<gene>
    <name evidence="2" type="ORF">KZH69_06780</name>
</gene>
<evidence type="ECO:0000313" key="3">
    <source>
        <dbReference type="Proteomes" id="UP000812031"/>
    </source>
</evidence>